<evidence type="ECO:0008006" key="3">
    <source>
        <dbReference type="Google" id="ProtNLM"/>
    </source>
</evidence>
<dbReference type="HOGENOM" id="CLU_147383_0_0_6"/>
<evidence type="ECO:0000313" key="2">
    <source>
        <dbReference type="Proteomes" id="UP000002015"/>
    </source>
</evidence>
<sequence length="143" mass="16221">MNEAITIPLPSLIHRIGREAVKQAQGVAKQYHCELKRVRRSRNWGLSGEAIKIQSFTAQLKTEQLKAAQLKAAQLQREGGEFRYLIQKIETALLDHTDKLEPLEAKLARLINDNPNITLSELIHTTDCTMSEARTARFNADSW</sequence>
<dbReference type="OrthoDB" id="6199326at2"/>
<reference evidence="1 2" key="1">
    <citation type="submission" date="2007-08" db="EMBL/GenBank/DDBJ databases">
        <title>Complete sequence of Shewanella sediminis HAW-EB3.</title>
        <authorList>
            <consortium name="US DOE Joint Genome Institute"/>
            <person name="Copeland A."/>
            <person name="Lucas S."/>
            <person name="Lapidus A."/>
            <person name="Barry K."/>
            <person name="Glavina del Rio T."/>
            <person name="Dalin E."/>
            <person name="Tice H."/>
            <person name="Pitluck S."/>
            <person name="Chertkov O."/>
            <person name="Brettin T."/>
            <person name="Bruce D."/>
            <person name="Detter J.C."/>
            <person name="Han C."/>
            <person name="Schmutz J."/>
            <person name="Larimer F."/>
            <person name="Land M."/>
            <person name="Hauser L."/>
            <person name="Kyrpides N."/>
            <person name="Kim E."/>
            <person name="Zhao J.-S."/>
            <person name="Richardson P."/>
        </authorList>
    </citation>
    <scope>NUCLEOTIDE SEQUENCE [LARGE SCALE GENOMIC DNA]</scope>
    <source>
        <strain evidence="1 2">HAW-EB3</strain>
    </source>
</reference>
<accession>A8FZH9</accession>
<dbReference type="RefSeq" id="WP_012143982.1">
    <property type="nucleotide sequence ID" value="NC_009831.1"/>
</dbReference>
<dbReference type="AlphaFoldDB" id="A8FZH9"/>
<name>A8FZH9_SHESH</name>
<organism evidence="1 2">
    <name type="scientific">Shewanella sediminis (strain HAW-EB3)</name>
    <dbReference type="NCBI Taxonomy" id="425104"/>
    <lineage>
        <taxon>Bacteria</taxon>
        <taxon>Pseudomonadati</taxon>
        <taxon>Pseudomonadota</taxon>
        <taxon>Gammaproteobacteria</taxon>
        <taxon>Alteromonadales</taxon>
        <taxon>Shewanellaceae</taxon>
        <taxon>Shewanella</taxon>
    </lineage>
</organism>
<proteinExistence type="predicted"/>
<dbReference type="Proteomes" id="UP000002015">
    <property type="component" value="Chromosome"/>
</dbReference>
<dbReference type="STRING" id="425104.Ssed_3648"/>
<keyword evidence="2" id="KW-1185">Reference proteome</keyword>
<dbReference type="Pfam" id="PF12614">
    <property type="entry name" value="RRF_GI"/>
    <property type="match status" value="1"/>
</dbReference>
<evidence type="ECO:0000313" key="1">
    <source>
        <dbReference type="EMBL" id="ABV38252.1"/>
    </source>
</evidence>
<dbReference type="KEGG" id="sse:Ssed_3648"/>
<dbReference type="EMBL" id="CP000821">
    <property type="protein sequence ID" value="ABV38252.1"/>
    <property type="molecule type" value="Genomic_DNA"/>
</dbReference>
<gene>
    <name evidence="1" type="ordered locus">Ssed_3648</name>
</gene>
<dbReference type="InterPro" id="IPR022253">
    <property type="entry name" value="Ribosome_recyc_fac_bac"/>
</dbReference>
<dbReference type="eggNOG" id="ENOG50338WA">
    <property type="taxonomic scope" value="Bacteria"/>
</dbReference>
<protein>
    <recommendedName>
        <fullName evidence="3">Ribosome recycling factor</fullName>
    </recommendedName>
</protein>